<protein>
    <submittedName>
        <fullName evidence="2">Uncharacterized protein</fullName>
    </submittedName>
</protein>
<dbReference type="AlphaFoldDB" id="A0A660SPF3"/>
<accession>A0A660SPF3</accession>
<feature type="transmembrane region" description="Helical" evidence="1">
    <location>
        <begin position="101"/>
        <end position="123"/>
    </location>
</feature>
<keyword evidence="1" id="KW-1133">Transmembrane helix</keyword>
<keyword evidence="1" id="KW-0812">Transmembrane</keyword>
<feature type="transmembrane region" description="Helical" evidence="1">
    <location>
        <begin position="18"/>
        <end position="39"/>
    </location>
</feature>
<gene>
    <name evidence="2" type="ORF">DRP43_00070</name>
</gene>
<dbReference type="EMBL" id="QNBD01000002">
    <property type="protein sequence ID" value="RKX72677.1"/>
    <property type="molecule type" value="Genomic_DNA"/>
</dbReference>
<feature type="transmembrane region" description="Helical" evidence="1">
    <location>
        <begin position="59"/>
        <end position="80"/>
    </location>
</feature>
<evidence type="ECO:0000313" key="2">
    <source>
        <dbReference type="EMBL" id="RKX72677.1"/>
    </source>
</evidence>
<name>A0A660SPF3_UNCT6</name>
<evidence type="ECO:0000313" key="3">
    <source>
        <dbReference type="Proteomes" id="UP000271125"/>
    </source>
</evidence>
<comment type="caution">
    <text evidence="2">The sequence shown here is derived from an EMBL/GenBank/DDBJ whole genome shotgun (WGS) entry which is preliminary data.</text>
</comment>
<proteinExistence type="predicted"/>
<keyword evidence="1" id="KW-0472">Membrane</keyword>
<reference evidence="2 3" key="1">
    <citation type="submission" date="2018-06" db="EMBL/GenBank/DDBJ databases">
        <title>Extensive metabolic versatility and redundancy in microbially diverse, dynamic hydrothermal sediments.</title>
        <authorList>
            <person name="Dombrowski N."/>
            <person name="Teske A."/>
            <person name="Baker B.J."/>
        </authorList>
    </citation>
    <scope>NUCLEOTIDE SEQUENCE [LARGE SCALE GENOMIC DNA]</scope>
    <source>
        <strain evidence="2">B10_G13</strain>
    </source>
</reference>
<feature type="transmembrane region" description="Helical" evidence="1">
    <location>
        <begin position="129"/>
        <end position="147"/>
    </location>
</feature>
<evidence type="ECO:0000256" key="1">
    <source>
        <dbReference type="SAM" id="Phobius"/>
    </source>
</evidence>
<organism evidence="2 3">
    <name type="scientific">candidate division TA06 bacterium</name>
    <dbReference type="NCBI Taxonomy" id="2250710"/>
    <lineage>
        <taxon>Bacteria</taxon>
        <taxon>Bacteria division TA06</taxon>
    </lineage>
</organism>
<dbReference type="Proteomes" id="UP000271125">
    <property type="component" value="Unassembled WGS sequence"/>
</dbReference>
<sequence length="165" mass="19139">MAEELNDVLTKHFQRIKVIFTGFFMEPFILYFVMLLIAYSNSGGINDFNGIIYLESTVVRYVSLGFIVFSVIEYYTIVVIMKKFSTMFGAFANVEEYISIYCRKIILLTSLSVTPSILGFIFYISTGDIIVSTLFYLVALVSLFRVYPRYNIFRDLYIDLTKEDI</sequence>